<name>A0A9W6ZDK8_9STRA</name>
<dbReference type="PROSITE" id="PS50056">
    <property type="entry name" value="TYR_PHOSPHATASE_2"/>
    <property type="match status" value="1"/>
</dbReference>
<feature type="domain" description="Tyrosine-protein phosphatase" evidence="3">
    <location>
        <begin position="112"/>
        <end position="278"/>
    </location>
</feature>
<dbReference type="Pfam" id="PF22785">
    <property type="entry name" value="Tc-R-P"/>
    <property type="match status" value="1"/>
</dbReference>
<dbReference type="GO" id="GO:0004725">
    <property type="term" value="F:protein tyrosine phosphatase activity"/>
    <property type="evidence" value="ECO:0007669"/>
    <property type="project" value="InterPro"/>
</dbReference>
<dbReference type="InterPro" id="IPR016130">
    <property type="entry name" value="Tyr_Pase_AS"/>
</dbReference>
<feature type="compositionally biased region" description="Low complexity" evidence="2">
    <location>
        <begin position="336"/>
        <end position="366"/>
    </location>
</feature>
<evidence type="ECO:0008006" key="8">
    <source>
        <dbReference type="Google" id="ProtNLM"/>
    </source>
</evidence>
<dbReference type="OrthoDB" id="2017893at2759"/>
<dbReference type="FunFam" id="3.90.190.10:FF:000157">
    <property type="entry name" value="Protein-tyrosine phosphatase"/>
    <property type="match status" value="1"/>
</dbReference>
<dbReference type="PROSITE" id="PS50054">
    <property type="entry name" value="TYR_PHOSPHATASE_DUAL"/>
    <property type="match status" value="1"/>
</dbReference>
<dbReference type="SUPFAM" id="SSF52799">
    <property type="entry name" value="(Phosphotyrosine protein) phosphatases II"/>
    <property type="match status" value="1"/>
</dbReference>
<feature type="non-terminal residue" evidence="6">
    <location>
        <position position="1"/>
    </location>
</feature>
<dbReference type="PANTHER" id="PTHR23339">
    <property type="entry name" value="TYROSINE SPECIFIC PROTEIN PHOSPHATASE AND DUAL SPECIFICITY PROTEIN PHOSPHATASE"/>
    <property type="match status" value="1"/>
</dbReference>
<feature type="region of interest" description="Disordered" evidence="2">
    <location>
        <begin position="313"/>
        <end position="385"/>
    </location>
</feature>
<dbReference type="InterPro" id="IPR050561">
    <property type="entry name" value="PTP"/>
</dbReference>
<dbReference type="InterPro" id="IPR000242">
    <property type="entry name" value="PTP_cat"/>
</dbReference>
<feature type="compositionally biased region" description="Low complexity" evidence="2">
    <location>
        <begin position="38"/>
        <end position="47"/>
    </location>
</feature>
<comment type="caution">
    <text evidence="6">The sequence shown here is derived from an EMBL/GenBank/DDBJ whole genome shotgun (WGS) entry which is preliminary data.</text>
</comment>
<evidence type="ECO:0000313" key="7">
    <source>
        <dbReference type="Proteomes" id="UP001165082"/>
    </source>
</evidence>
<feature type="region of interest" description="Disordered" evidence="2">
    <location>
        <begin position="397"/>
        <end position="427"/>
    </location>
</feature>
<feature type="domain" description="Tyrosine-protein phosphatase" evidence="4">
    <location>
        <begin position="177"/>
        <end position="269"/>
    </location>
</feature>
<feature type="domain" description="Tyrosine specific protein phosphatases" evidence="5">
    <location>
        <begin position="195"/>
        <end position="267"/>
    </location>
</feature>
<accession>A0A9W6ZDK8</accession>
<evidence type="ECO:0000259" key="5">
    <source>
        <dbReference type="PROSITE" id="PS50056"/>
    </source>
</evidence>
<organism evidence="6 7">
    <name type="scientific">Triparma retinervis</name>
    <dbReference type="NCBI Taxonomy" id="2557542"/>
    <lineage>
        <taxon>Eukaryota</taxon>
        <taxon>Sar</taxon>
        <taxon>Stramenopiles</taxon>
        <taxon>Ochrophyta</taxon>
        <taxon>Bolidophyceae</taxon>
        <taxon>Parmales</taxon>
        <taxon>Triparmaceae</taxon>
        <taxon>Triparma</taxon>
    </lineage>
</organism>
<evidence type="ECO:0000259" key="3">
    <source>
        <dbReference type="PROSITE" id="PS50054"/>
    </source>
</evidence>
<dbReference type="Gene3D" id="3.90.190.10">
    <property type="entry name" value="Protein tyrosine phosphatase superfamily"/>
    <property type="match status" value="1"/>
</dbReference>
<evidence type="ECO:0000256" key="2">
    <source>
        <dbReference type="SAM" id="MobiDB-lite"/>
    </source>
</evidence>
<dbReference type="InterPro" id="IPR003595">
    <property type="entry name" value="Tyr_Pase_cat"/>
</dbReference>
<dbReference type="InterPro" id="IPR020422">
    <property type="entry name" value="TYR_PHOSPHATASE_DUAL_dom"/>
</dbReference>
<feature type="region of interest" description="Disordered" evidence="2">
    <location>
        <begin position="1100"/>
        <end position="1148"/>
    </location>
</feature>
<feature type="region of interest" description="Disordered" evidence="2">
    <location>
        <begin position="25"/>
        <end position="48"/>
    </location>
</feature>
<dbReference type="PROSITE" id="PS50055">
    <property type="entry name" value="TYR_PHOSPHATASE_PTP"/>
    <property type="match status" value="1"/>
</dbReference>
<dbReference type="Proteomes" id="UP001165082">
    <property type="component" value="Unassembled WGS sequence"/>
</dbReference>
<feature type="compositionally biased region" description="Polar residues" evidence="2">
    <location>
        <begin position="374"/>
        <end position="385"/>
    </location>
</feature>
<evidence type="ECO:0000259" key="4">
    <source>
        <dbReference type="PROSITE" id="PS50055"/>
    </source>
</evidence>
<evidence type="ECO:0000313" key="6">
    <source>
        <dbReference type="EMBL" id="GMH50436.1"/>
    </source>
</evidence>
<dbReference type="AlphaFoldDB" id="A0A9W6ZDK8"/>
<feature type="compositionally biased region" description="Low complexity" evidence="2">
    <location>
        <begin position="1127"/>
        <end position="1137"/>
    </location>
</feature>
<protein>
    <recommendedName>
        <fullName evidence="8">Protein tyrosine phosphatase</fullName>
    </recommendedName>
</protein>
<dbReference type="InterPro" id="IPR029021">
    <property type="entry name" value="Prot-tyrosine_phosphatase-like"/>
</dbReference>
<dbReference type="PROSITE" id="PS00383">
    <property type="entry name" value="TYR_PHOSPHATASE_1"/>
    <property type="match status" value="1"/>
</dbReference>
<dbReference type="SMART" id="SM00404">
    <property type="entry name" value="PTPc_motif"/>
    <property type="match status" value="1"/>
</dbReference>
<proteinExistence type="predicted"/>
<gene>
    <name evidence="6" type="ORF">TrRE_jg12943</name>
</gene>
<dbReference type="InterPro" id="IPR000387">
    <property type="entry name" value="Tyr_Pase_dom"/>
</dbReference>
<evidence type="ECO:0000256" key="1">
    <source>
        <dbReference type="ARBA" id="ARBA00022801"/>
    </source>
</evidence>
<feature type="compositionally biased region" description="Basic and acidic residues" evidence="2">
    <location>
        <begin position="27"/>
        <end position="37"/>
    </location>
</feature>
<keyword evidence="7" id="KW-1185">Reference proteome</keyword>
<feature type="compositionally biased region" description="Polar residues" evidence="2">
    <location>
        <begin position="404"/>
        <end position="427"/>
    </location>
</feature>
<dbReference type="EMBL" id="BRXZ01003234">
    <property type="protein sequence ID" value="GMH50436.1"/>
    <property type="molecule type" value="Genomic_DNA"/>
</dbReference>
<sequence>KEQLTTNLNASLKSLKTLKIPTPMARADAKVSHHDDSSASTASGTGSLAAGKKTLAQIEAERDPNKIVRGEFTSPSLPLLSLVRGSNCSKCSERAYLNARKDGRHPPIRGLNSAWITKDLLAMNRPSTRLMEEYKIGEAMQKQGITAIINLCEAGEHPYCGDGLHPNSGLSYDPEDFHRYNVAVYSLGWKDMAAPSFLKMLNVCHVIQSHVVAGGKVAVHCHAGFGRTGIAIAASMLLMGEHDNPHKVVDFVRSRRKGCVQTWVQQRFVVEFGEIISEIKRVYGDPEKKQTPYIYDFVSEKQRRMELDFNAAAENPTISASNDSDGAELEGSPDGPTTDASFPDPDAPDSAATAAATTAPSVSTPDQAPPSKMTPFQTLRSKIPFSQKSAEFTQREQMGHNRLITPSSTPVSNDDSPSKFNKTQGRSSVNLKEAMARQNLLSHHDEKTAQDSLIPKAVSLLTTSLMRYSRVNPVAVASSIVGVSAMGWPGKQYSKEWDDAFYTVYPSQKHEIDETAATANLFSNMLASGNNQDTKTVSLEDYDEEERRKREENLEIDLSVEPVLAPPKWAVFDEELLENIKEEVNKAEWRSFVDMAKTTDEGTFDIDVRIPSQLLLDFFSQLSEPLIDLDSVTLVHAYNTDHRLDVDEDAPLPPLIPSNVNRKQKRSRWSVKEASFINELVKVEKKSYADNIKVVKKKGGKLNKLRTETSNPGMNPSLAMDLFTCFVTCPHSRATIHTLLRLLAKAKHATPLDTWKRACIRMGVAITQFDKKVANSDLRGAGVMMGRDLAELGLDEFPEIVKLKDTSSPASEPVVGGSDEIGVGGDGVRITDEEREILEARRTQLLDTTPFTLPSIQSVADYAVLLGRFVEALCTIYTKAGTSLRVDLNPKQKRIVNRIVKASGYYDLQSMTWVAIEGYTGYWGAHGGEAGNEEEEGGGDAQLSSKSILGTLKSAKEVDKDKPKFNVGTLLDIRTLTFEDLTRQANPNATSNELANQVKTDFTEDNIAQIQKNGGCEFLYKSYLVDVTMTRQKEGDYFKEIAMRARYLKWLKGGKDEWVSVGGGGRKKGEYLFGRVEVDMKNADKRFEVMAKKKVKKKSKAAKVAQDSGLSVMVPKPPSEEKKEMSSSDAQSALAQSPLVARLQKSAS</sequence>
<reference evidence="6" key="1">
    <citation type="submission" date="2022-07" db="EMBL/GenBank/DDBJ databases">
        <title>Genome analysis of Parmales, a sister group of diatoms, reveals the evolutionary specialization of diatoms from phago-mixotrophs to photoautotrophs.</title>
        <authorList>
            <person name="Ban H."/>
            <person name="Sato S."/>
            <person name="Yoshikawa S."/>
            <person name="Kazumasa Y."/>
            <person name="Nakamura Y."/>
            <person name="Ichinomiya M."/>
            <person name="Saitoh K."/>
            <person name="Sato N."/>
            <person name="Blanc-Mathieu R."/>
            <person name="Endo H."/>
            <person name="Kuwata A."/>
            <person name="Ogata H."/>
        </authorList>
    </citation>
    <scope>NUCLEOTIDE SEQUENCE</scope>
</reference>
<keyword evidence="1" id="KW-0378">Hydrolase</keyword>